<dbReference type="PANTHER" id="PTHR14083">
    <property type="entry name" value="YIP1 INTERACTING FACTOR HOMOLOG YIF1 PROTEIN"/>
    <property type="match status" value="1"/>
</dbReference>
<keyword evidence="4 9" id="KW-0256">Endoplasmic reticulum</keyword>
<gene>
    <name evidence="11" type="ORF">PICST_70293</name>
</gene>
<dbReference type="InterPro" id="IPR005578">
    <property type="entry name" value="Yif1_fam"/>
</dbReference>
<dbReference type="GO" id="GO:0000139">
    <property type="term" value="C:Golgi membrane"/>
    <property type="evidence" value="ECO:0007669"/>
    <property type="project" value="UniProtKB-SubCell"/>
</dbReference>
<feature type="transmembrane region" description="Helical" evidence="9">
    <location>
        <begin position="314"/>
        <end position="332"/>
    </location>
</feature>
<keyword evidence="5 9" id="KW-0653">Protein transport</keyword>
<evidence type="ECO:0000256" key="2">
    <source>
        <dbReference type="ARBA" id="ARBA00022448"/>
    </source>
</evidence>
<dbReference type="PANTHER" id="PTHR14083:SF0">
    <property type="entry name" value="YIP1D-INTERACTING FACTOR 1, ISOFORM C"/>
    <property type="match status" value="1"/>
</dbReference>
<comment type="function">
    <text evidence="9">Has a role in transport between endoplasmic reticulum and Golgi.</text>
</comment>
<feature type="compositionally biased region" description="Low complexity" evidence="10">
    <location>
        <begin position="13"/>
        <end position="28"/>
    </location>
</feature>
<evidence type="ECO:0000256" key="3">
    <source>
        <dbReference type="ARBA" id="ARBA00022692"/>
    </source>
</evidence>
<evidence type="ECO:0000313" key="11">
    <source>
        <dbReference type="EMBL" id="ABN65015.2"/>
    </source>
</evidence>
<keyword evidence="2 9" id="KW-0813">Transport</keyword>
<keyword evidence="12" id="KW-1185">Reference proteome</keyword>
<feature type="transmembrane region" description="Helical" evidence="9">
    <location>
        <begin position="272"/>
        <end position="294"/>
    </location>
</feature>
<organism evidence="11 12">
    <name type="scientific">Scheffersomyces stipitis (strain ATCC 58785 / CBS 6054 / NBRC 10063 / NRRL Y-11545)</name>
    <name type="common">Yeast</name>
    <name type="synonym">Pichia stipitis</name>
    <dbReference type="NCBI Taxonomy" id="322104"/>
    <lineage>
        <taxon>Eukaryota</taxon>
        <taxon>Fungi</taxon>
        <taxon>Dikarya</taxon>
        <taxon>Ascomycota</taxon>
        <taxon>Saccharomycotina</taxon>
        <taxon>Pichiomycetes</taxon>
        <taxon>Debaryomycetaceae</taxon>
        <taxon>Scheffersomyces</taxon>
    </lineage>
</organism>
<evidence type="ECO:0000256" key="1">
    <source>
        <dbReference type="ARBA" id="ARBA00009727"/>
    </source>
</evidence>
<dbReference type="GO" id="GO:0030134">
    <property type="term" value="C:COPII-coated ER to Golgi transport vesicle"/>
    <property type="evidence" value="ECO:0007669"/>
    <property type="project" value="TreeGrafter"/>
</dbReference>
<dbReference type="Proteomes" id="UP000002258">
    <property type="component" value="Chromosome 2"/>
</dbReference>
<evidence type="ECO:0000256" key="5">
    <source>
        <dbReference type="ARBA" id="ARBA00022927"/>
    </source>
</evidence>
<comment type="similarity">
    <text evidence="1 9">Belongs to the YIF1 family.</text>
</comment>
<feature type="region of interest" description="Disordered" evidence="10">
    <location>
        <begin position="1"/>
        <end position="50"/>
    </location>
</feature>
<proteinExistence type="inferred from homology"/>
<dbReference type="eggNOG" id="KOG3094">
    <property type="taxonomic scope" value="Eukaryota"/>
</dbReference>
<evidence type="ECO:0000256" key="6">
    <source>
        <dbReference type="ARBA" id="ARBA00022989"/>
    </source>
</evidence>
<dbReference type="GO" id="GO:0006888">
    <property type="term" value="P:endoplasmic reticulum to Golgi vesicle-mediated transport"/>
    <property type="evidence" value="ECO:0007669"/>
    <property type="project" value="UniProtKB-UniRule"/>
</dbReference>
<evidence type="ECO:0000256" key="7">
    <source>
        <dbReference type="ARBA" id="ARBA00023034"/>
    </source>
</evidence>
<name>A3LPC0_PICST</name>
<dbReference type="STRING" id="322104.A3LPC0"/>
<dbReference type="GO" id="GO:0005789">
    <property type="term" value="C:endoplasmic reticulum membrane"/>
    <property type="evidence" value="ECO:0007669"/>
    <property type="project" value="UniProtKB-SubCell"/>
</dbReference>
<feature type="transmembrane region" description="Helical" evidence="9">
    <location>
        <begin position="179"/>
        <end position="196"/>
    </location>
</feature>
<feature type="transmembrane region" description="Helical" evidence="9">
    <location>
        <begin position="208"/>
        <end position="233"/>
    </location>
</feature>
<dbReference type="GO" id="GO:0015031">
    <property type="term" value="P:protein transport"/>
    <property type="evidence" value="ECO:0007669"/>
    <property type="project" value="UniProtKB-KW"/>
</dbReference>
<comment type="subcellular location">
    <subcellularLocation>
        <location evidence="9">Endoplasmic reticulum membrane</location>
        <topology evidence="9">Multi-pass membrane protein</topology>
    </subcellularLocation>
    <subcellularLocation>
        <location evidence="9">Golgi apparatus membrane</location>
        <topology evidence="9">Multi-pass membrane protein</topology>
    </subcellularLocation>
</comment>
<dbReference type="HOGENOM" id="CLU_047877_2_1_1"/>
<keyword evidence="6 9" id="KW-1133">Transmembrane helix</keyword>
<keyword evidence="3 9" id="KW-0812">Transmembrane</keyword>
<accession>A3LPC0</accession>
<evidence type="ECO:0000256" key="10">
    <source>
        <dbReference type="SAM" id="MobiDB-lite"/>
    </source>
</evidence>
<sequence>MYNPYGNAAADLQQNSPQQNQYQFQAQQRSGLQQQPANLQYPQPQHPTFQQNQFGLQNQQHQQNQHQPPAAGAANPNVYANFFNDPATSLASQFARSGFESSNQYLQQNFGSFIPGTSDLKYYFQVSNSYVTRKILLVLFPYRNKNWNRLTSQEATGDPSPNGQTSYAPPSHDVNAPDLYIPLMSFVTYILLWAAFQGLNEKFHPKLFGYLASQTLAFSVVDIAFFKIGLYLLNCSQSSMWDLVAFSSYKYVVIIVLLCWKHLVGNGWVSYFPVVIVLTINLAVFLMRSLKFLVLPNSSATANSVTVNQRRIRVQFLFVYSVIVQGLIILYMSR</sequence>
<dbReference type="FunCoup" id="A3LPC0">
    <property type="interactions" value="534"/>
</dbReference>
<dbReference type="AlphaFoldDB" id="A3LPC0"/>
<dbReference type="KEGG" id="pic:PICST_70293"/>
<reference evidence="11 12" key="1">
    <citation type="journal article" date="2007" name="Nat. Biotechnol.">
        <title>Genome sequence of the lignocellulose-bioconverting and xylose-fermenting yeast Pichia stipitis.</title>
        <authorList>
            <person name="Jeffries T.W."/>
            <person name="Grigoriev I.V."/>
            <person name="Grimwood J."/>
            <person name="Laplaza J.M."/>
            <person name="Aerts A."/>
            <person name="Salamov A."/>
            <person name="Schmutz J."/>
            <person name="Lindquist E."/>
            <person name="Dehal P."/>
            <person name="Shapiro H."/>
            <person name="Jin Y.S."/>
            <person name="Passoth V."/>
            <person name="Richardson P.M."/>
        </authorList>
    </citation>
    <scope>NUCLEOTIDE SEQUENCE [LARGE SCALE GENOMIC DNA]</scope>
    <source>
        <strain evidence="12">ATCC 58785 / CBS 6054 / NBRC 10063 / NRRL Y-11545</strain>
    </source>
</reference>
<dbReference type="Pfam" id="PF03878">
    <property type="entry name" value="YIF1"/>
    <property type="match status" value="1"/>
</dbReference>
<evidence type="ECO:0000256" key="4">
    <source>
        <dbReference type="ARBA" id="ARBA00022824"/>
    </source>
</evidence>
<dbReference type="RefSeq" id="XP_001383044.2">
    <property type="nucleotide sequence ID" value="XM_001383007.1"/>
</dbReference>
<evidence type="ECO:0000313" key="12">
    <source>
        <dbReference type="Proteomes" id="UP000002258"/>
    </source>
</evidence>
<feature type="compositionally biased region" description="Polar residues" evidence="10">
    <location>
        <begin position="29"/>
        <end position="48"/>
    </location>
</feature>
<dbReference type="GO" id="GO:0005793">
    <property type="term" value="C:endoplasmic reticulum-Golgi intermediate compartment"/>
    <property type="evidence" value="ECO:0007669"/>
    <property type="project" value="UniProtKB-UniRule"/>
</dbReference>
<dbReference type="GeneID" id="4836660"/>
<feature type="transmembrane region" description="Helical" evidence="9">
    <location>
        <begin position="239"/>
        <end position="260"/>
    </location>
</feature>
<evidence type="ECO:0000256" key="9">
    <source>
        <dbReference type="RuleBase" id="RU368073"/>
    </source>
</evidence>
<evidence type="ECO:0000256" key="8">
    <source>
        <dbReference type="ARBA" id="ARBA00023136"/>
    </source>
</evidence>
<dbReference type="OMA" id="SGYKFVH"/>
<protein>
    <recommendedName>
        <fullName evidence="9">Protein YIF1</fullName>
    </recommendedName>
</protein>
<keyword evidence="8 9" id="KW-0472">Membrane</keyword>
<dbReference type="EMBL" id="CP000496">
    <property type="protein sequence ID" value="ABN65015.2"/>
    <property type="molecule type" value="Genomic_DNA"/>
</dbReference>
<keyword evidence="7 9" id="KW-0333">Golgi apparatus</keyword>
<dbReference type="OrthoDB" id="337750at2759"/>
<dbReference type="InParanoid" id="A3LPC0"/>